<feature type="coiled-coil region" evidence="1">
    <location>
        <begin position="161"/>
        <end position="219"/>
    </location>
</feature>
<keyword evidence="3" id="KW-1185">Reference proteome</keyword>
<dbReference type="RefSeq" id="WP_229536611.1">
    <property type="nucleotide sequence ID" value="NZ_JAJHJB010000037.1"/>
</dbReference>
<evidence type="ECO:0000256" key="1">
    <source>
        <dbReference type="SAM" id="Coils"/>
    </source>
</evidence>
<evidence type="ECO:0000313" key="3">
    <source>
        <dbReference type="Proteomes" id="UP001165492"/>
    </source>
</evidence>
<dbReference type="Proteomes" id="UP001165492">
    <property type="component" value="Unassembled WGS sequence"/>
</dbReference>
<name>A0ABS8HWV6_9FIRM</name>
<evidence type="ECO:0008006" key="4">
    <source>
        <dbReference type="Google" id="ProtNLM"/>
    </source>
</evidence>
<protein>
    <recommendedName>
        <fullName evidence="4">DUF3102 domain-containing protein</fullName>
    </recommendedName>
</protein>
<organism evidence="2 3">
    <name type="scientific">Pelosinus baikalensis</name>
    <dbReference type="NCBI Taxonomy" id="2892015"/>
    <lineage>
        <taxon>Bacteria</taxon>
        <taxon>Bacillati</taxon>
        <taxon>Bacillota</taxon>
        <taxon>Negativicutes</taxon>
        <taxon>Selenomonadales</taxon>
        <taxon>Sporomusaceae</taxon>
        <taxon>Pelosinus</taxon>
    </lineage>
</organism>
<sequence length="331" mass="38218">MAKGFSLMDMLNNKSKADLSNDTTIETRAGNDFKDVANIENVKILDLSLFDSDTKQFLKEKERNIESVFHKARFDVGRELKEAQEQLAKRGYGCFGQWCESIGFNREMSSRLMNYHELIVRNSDKRDFIESLPKTLAYETARPSTPLEIKQAVLNGDITTNKQLQEAIKEKKEVERRAEEAEQKLAKELEEVKELEKALDIIEEDNTVLRRENKKLIDRPIEIAVQEIIKEVIPDDYNFLKEQNQLLANQIEELTHCKDTKHNILSQTTIAAAKKIKDILEKRVSIAAHDRKAELSEKTETTEFIRILNLLIKTVDKEVFEIMGGNIFTDK</sequence>
<comment type="caution">
    <text evidence="2">The sequence shown here is derived from an EMBL/GenBank/DDBJ whole genome shotgun (WGS) entry which is preliminary data.</text>
</comment>
<dbReference type="EMBL" id="JAJHJB010000037">
    <property type="protein sequence ID" value="MCC5467645.1"/>
    <property type="molecule type" value="Genomic_DNA"/>
</dbReference>
<accession>A0ABS8HWV6</accession>
<keyword evidence="1" id="KW-0175">Coiled coil</keyword>
<evidence type="ECO:0000313" key="2">
    <source>
        <dbReference type="EMBL" id="MCC5467645.1"/>
    </source>
</evidence>
<gene>
    <name evidence="2" type="ORF">LMF89_20120</name>
</gene>
<reference evidence="2" key="1">
    <citation type="submission" date="2021-11" db="EMBL/GenBank/DDBJ databases">
        <title>Description of a new species Pelosinus isolated from the bottom sediments of Lake Baikal.</title>
        <authorList>
            <person name="Zakharyuk A."/>
        </authorList>
    </citation>
    <scope>NUCLEOTIDE SEQUENCE</scope>
    <source>
        <strain evidence="2">Bkl1</strain>
    </source>
</reference>
<proteinExistence type="predicted"/>